<dbReference type="OrthoDB" id="1454649at2"/>
<protein>
    <recommendedName>
        <fullName evidence="3">Helix-turn-helix domain-containing protein</fullName>
    </recommendedName>
</protein>
<proteinExistence type="predicted"/>
<dbReference type="Gene3D" id="1.10.260.40">
    <property type="entry name" value="lambda repressor-like DNA-binding domains"/>
    <property type="match status" value="1"/>
</dbReference>
<evidence type="ECO:0000313" key="1">
    <source>
        <dbReference type="EMBL" id="MTH30154.1"/>
    </source>
</evidence>
<reference evidence="1 2" key="1">
    <citation type="journal article" date="2006" name="Int. J. Syst. Evol. Microbiol.">
        <title>Myroides pelagicus sp. nov., isolated from seawater in Thailand.</title>
        <authorList>
            <person name="Yoon J."/>
            <person name="Maneerat S."/>
            <person name="Kawai F."/>
            <person name="Yokota A."/>
        </authorList>
    </citation>
    <scope>NUCLEOTIDE SEQUENCE [LARGE SCALE GENOMIC DNA]</scope>
    <source>
        <strain evidence="1 2">SM1T</strain>
    </source>
</reference>
<gene>
    <name evidence="1" type="ORF">GJV77_09555</name>
</gene>
<dbReference type="GO" id="GO:0003677">
    <property type="term" value="F:DNA binding"/>
    <property type="evidence" value="ECO:0007669"/>
    <property type="project" value="InterPro"/>
</dbReference>
<dbReference type="AlphaFoldDB" id="A0A7K1GPM0"/>
<comment type="caution">
    <text evidence="1">The sequence shown here is derived from an EMBL/GenBank/DDBJ whole genome shotgun (WGS) entry which is preliminary data.</text>
</comment>
<keyword evidence="2" id="KW-1185">Reference proteome</keyword>
<dbReference type="EMBL" id="WMJY01000020">
    <property type="protein sequence ID" value="MTH30154.1"/>
    <property type="molecule type" value="Genomic_DNA"/>
</dbReference>
<evidence type="ECO:0008006" key="3">
    <source>
        <dbReference type="Google" id="ProtNLM"/>
    </source>
</evidence>
<dbReference type="SUPFAM" id="SSF47413">
    <property type="entry name" value="lambda repressor-like DNA-binding domains"/>
    <property type="match status" value="1"/>
</dbReference>
<organism evidence="1 2">
    <name type="scientific">Myroides pelagicus</name>
    <dbReference type="NCBI Taxonomy" id="270914"/>
    <lineage>
        <taxon>Bacteria</taxon>
        <taxon>Pseudomonadati</taxon>
        <taxon>Bacteroidota</taxon>
        <taxon>Flavobacteriia</taxon>
        <taxon>Flavobacteriales</taxon>
        <taxon>Flavobacteriaceae</taxon>
        <taxon>Myroides</taxon>
    </lineage>
</organism>
<name>A0A7K1GPM0_9FLAO</name>
<dbReference type="InterPro" id="IPR010982">
    <property type="entry name" value="Lambda_DNA-bd_dom_sf"/>
</dbReference>
<evidence type="ECO:0000313" key="2">
    <source>
        <dbReference type="Proteomes" id="UP000488936"/>
    </source>
</evidence>
<dbReference type="Proteomes" id="UP000488936">
    <property type="component" value="Unassembled WGS sequence"/>
</dbReference>
<accession>A0A7K1GPM0</accession>
<sequence length="108" mass="12321">MLSERIKKYLAVKGLTSIDLALMLKVDESLLNTWLDTDKINDALLYKLIEAFPDIDLNFLIKGDDCTCTDSKQETSQEEEAKLATTSEIKYHLNQIELSTQAIKRLLK</sequence>
<dbReference type="RefSeq" id="WP_155036143.1">
    <property type="nucleotide sequence ID" value="NZ_JAYMMG010000004.1"/>
</dbReference>